<dbReference type="PANTHER" id="PTHR45926">
    <property type="entry name" value="OSJNBA0053K19.4 PROTEIN"/>
    <property type="match status" value="1"/>
</dbReference>
<dbReference type="Proteomes" id="UP000001542">
    <property type="component" value="Unassembled WGS sequence"/>
</dbReference>
<evidence type="ECO:0000256" key="1">
    <source>
        <dbReference type="ARBA" id="ARBA00023117"/>
    </source>
</evidence>
<dbReference type="RefSeq" id="XP_001320449.1">
    <property type="nucleotide sequence ID" value="XM_001320414.1"/>
</dbReference>
<dbReference type="EMBL" id="DS113383">
    <property type="protein sequence ID" value="EAY08226.1"/>
    <property type="molecule type" value="Genomic_DNA"/>
</dbReference>
<dbReference type="PROSITE" id="PS50014">
    <property type="entry name" value="BROMODOMAIN_2"/>
    <property type="match status" value="1"/>
</dbReference>
<dbReference type="InterPro" id="IPR036427">
    <property type="entry name" value="Bromodomain-like_sf"/>
</dbReference>
<dbReference type="KEGG" id="tva:4766124"/>
<dbReference type="Pfam" id="PF00439">
    <property type="entry name" value="Bromodomain"/>
    <property type="match status" value="1"/>
</dbReference>
<dbReference type="InterPro" id="IPR001487">
    <property type="entry name" value="Bromodomain"/>
</dbReference>
<gene>
    <name evidence="4" type="ORF">TVAG_308320</name>
</gene>
<sequence>MSNAMKNTRNQFTVTQEMTQIQKKYILQITNNIYDLPIAAEFRDPVETKEYYEKLKKPMDLSIVLHRIKKNEYQSVEKWKEDMNLIWKNYQNVYSDQRQLPYIIASELARLFKDMSDNIPRTEIEEWKYKCKQATLEIGTIIEARPDQQKKLINPSGLLKLKLPVKQHKILLRVTSQTIEKQ</sequence>
<dbReference type="SMR" id="A2EGN1"/>
<evidence type="ECO:0000259" key="3">
    <source>
        <dbReference type="PROSITE" id="PS50014"/>
    </source>
</evidence>
<keyword evidence="1 2" id="KW-0103">Bromodomain</keyword>
<dbReference type="OrthoDB" id="1870062at2759"/>
<evidence type="ECO:0000313" key="4">
    <source>
        <dbReference type="EMBL" id="EAY08226.1"/>
    </source>
</evidence>
<reference evidence="4" key="1">
    <citation type="submission" date="2006-10" db="EMBL/GenBank/DDBJ databases">
        <authorList>
            <person name="Amadeo P."/>
            <person name="Zhao Q."/>
            <person name="Wortman J."/>
            <person name="Fraser-Liggett C."/>
            <person name="Carlton J."/>
        </authorList>
    </citation>
    <scope>NUCLEOTIDE SEQUENCE</scope>
    <source>
        <strain evidence="4">G3</strain>
    </source>
</reference>
<keyword evidence="5" id="KW-1185">Reference proteome</keyword>
<dbReference type="VEuPathDB" id="TrichDB:TVAGG3_0539530"/>
<organism evidence="4 5">
    <name type="scientific">Trichomonas vaginalis (strain ATCC PRA-98 / G3)</name>
    <dbReference type="NCBI Taxonomy" id="412133"/>
    <lineage>
        <taxon>Eukaryota</taxon>
        <taxon>Metamonada</taxon>
        <taxon>Parabasalia</taxon>
        <taxon>Trichomonadida</taxon>
        <taxon>Trichomonadidae</taxon>
        <taxon>Trichomonas</taxon>
    </lineage>
</organism>
<dbReference type="SMART" id="SM00297">
    <property type="entry name" value="BROMO"/>
    <property type="match status" value="1"/>
</dbReference>
<dbReference type="CDD" id="cd04369">
    <property type="entry name" value="Bromodomain"/>
    <property type="match status" value="1"/>
</dbReference>
<protein>
    <submittedName>
        <fullName evidence="4">Bromodomain containing protein</fullName>
    </submittedName>
</protein>
<dbReference type="SUPFAM" id="SSF47370">
    <property type="entry name" value="Bromodomain"/>
    <property type="match status" value="1"/>
</dbReference>
<proteinExistence type="predicted"/>
<dbReference type="Gene3D" id="1.20.920.10">
    <property type="entry name" value="Bromodomain-like"/>
    <property type="match status" value="1"/>
</dbReference>
<reference evidence="4" key="2">
    <citation type="journal article" date="2007" name="Science">
        <title>Draft genome sequence of the sexually transmitted pathogen Trichomonas vaginalis.</title>
        <authorList>
            <person name="Carlton J.M."/>
            <person name="Hirt R.P."/>
            <person name="Silva J.C."/>
            <person name="Delcher A.L."/>
            <person name="Schatz M."/>
            <person name="Zhao Q."/>
            <person name="Wortman J.R."/>
            <person name="Bidwell S.L."/>
            <person name="Alsmark U.C.M."/>
            <person name="Besteiro S."/>
            <person name="Sicheritz-Ponten T."/>
            <person name="Noel C.J."/>
            <person name="Dacks J.B."/>
            <person name="Foster P.G."/>
            <person name="Simillion C."/>
            <person name="Van de Peer Y."/>
            <person name="Miranda-Saavedra D."/>
            <person name="Barton G.J."/>
            <person name="Westrop G.D."/>
            <person name="Mueller S."/>
            <person name="Dessi D."/>
            <person name="Fiori P.L."/>
            <person name="Ren Q."/>
            <person name="Paulsen I."/>
            <person name="Zhang H."/>
            <person name="Bastida-Corcuera F.D."/>
            <person name="Simoes-Barbosa A."/>
            <person name="Brown M.T."/>
            <person name="Hayes R.D."/>
            <person name="Mukherjee M."/>
            <person name="Okumura C.Y."/>
            <person name="Schneider R."/>
            <person name="Smith A.J."/>
            <person name="Vanacova S."/>
            <person name="Villalvazo M."/>
            <person name="Haas B.J."/>
            <person name="Pertea M."/>
            <person name="Feldblyum T.V."/>
            <person name="Utterback T.R."/>
            <person name="Shu C.L."/>
            <person name="Osoegawa K."/>
            <person name="de Jong P.J."/>
            <person name="Hrdy I."/>
            <person name="Horvathova L."/>
            <person name="Zubacova Z."/>
            <person name="Dolezal P."/>
            <person name="Malik S.B."/>
            <person name="Logsdon J.M. Jr."/>
            <person name="Henze K."/>
            <person name="Gupta A."/>
            <person name="Wang C.C."/>
            <person name="Dunne R.L."/>
            <person name="Upcroft J.A."/>
            <person name="Upcroft P."/>
            <person name="White O."/>
            <person name="Salzberg S.L."/>
            <person name="Tang P."/>
            <person name="Chiu C.-H."/>
            <person name="Lee Y.-S."/>
            <person name="Embley T.M."/>
            <person name="Coombs G.H."/>
            <person name="Mottram J.C."/>
            <person name="Tachezy J."/>
            <person name="Fraser-Liggett C.M."/>
            <person name="Johnson P.J."/>
        </authorList>
    </citation>
    <scope>NUCLEOTIDE SEQUENCE [LARGE SCALE GENOMIC DNA]</scope>
    <source>
        <strain evidence="4">G3</strain>
    </source>
</reference>
<dbReference type="InParanoid" id="A2EGN1"/>
<accession>A2EGN1</accession>
<feature type="domain" description="Bromo" evidence="3">
    <location>
        <begin position="44"/>
        <end position="101"/>
    </location>
</feature>
<name>A2EGN1_TRIV3</name>
<dbReference type="VEuPathDB" id="TrichDB:TVAG_308320"/>
<evidence type="ECO:0000256" key="2">
    <source>
        <dbReference type="PROSITE-ProRule" id="PRU00035"/>
    </source>
</evidence>
<dbReference type="AlphaFoldDB" id="A2EGN1"/>
<evidence type="ECO:0000313" key="5">
    <source>
        <dbReference type="Proteomes" id="UP000001542"/>
    </source>
</evidence>